<dbReference type="InterPro" id="IPR051784">
    <property type="entry name" value="Nod_factor_ABC_transporter"/>
</dbReference>
<feature type="transmembrane region" description="Helical" evidence="5">
    <location>
        <begin position="16"/>
        <end position="36"/>
    </location>
</feature>
<keyword evidence="5" id="KW-0813">Transport</keyword>
<evidence type="ECO:0000256" key="5">
    <source>
        <dbReference type="RuleBase" id="RU361157"/>
    </source>
</evidence>
<sequence>MNTIFMLSLKSALREPFLLFWSIAVPIAGTLILGYLVHQPDYAIRITTAMMAMGILFYGLTTTVFSLLAQRRRGVFQLLKVTPLPLSAFVVSTSGAGTLVSLICGLLVLTVGSLAFQIGLSPEALLMTGLVCLVAGMGYVLLSFFVSRLCRTEAQTSITANLISMSLLLLSDAFYSLDAAPAIVIQLSRFNPFQWFLNGLRGALLRDYLQWRFSLFVLAGFLGLALLLAIWSLKANDQR</sequence>
<feature type="transmembrane region" description="Helical" evidence="5">
    <location>
        <begin position="89"/>
        <end position="118"/>
    </location>
</feature>
<gene>
    <name evidence="7" type="ORF">ACWI_13700</name>
</gene>
<dbReference type="STRING" id="52694.ACWI_13700"/>
<organism evidence="7 8">
    <name type="scientific">Acetobacterium wieringae</name>
    <dbReference type="NCBI Taxonomy" id="52694"/>
    <lineage>
        <taxon>Bacteria</taxon>
        <taxon>Bacillati</taxon>
        <taxon>Bacillota</taxon>
        <taxon>Clostridia</taxon>
        <taxon>Eubacteriales</taxon>
        <taxon>Eubacteriaceae</taxon>
        <taxon>Acetobacterium</taxon>
    </lineage>
</organism>
<feature type="transmembrane region" description="Helical" evidence="5">
    <location>
        <begin position="42"/>
        <end position="68"/>
    </location>
</feature>
<dbReference type="PROSITE" id="PS51012">
    <property type="entry name" value="ABC_TM2"/>
    <property type="match status" value="1"/>
</dbReference>
<name>A0A1F2PIL9_9FIRM</name>
<dbReference type="GO" id="GO:0043190">
    <property type="term" value="C:ATP-binding cassette (ABC) transporter complex"/>
    <property type="evidence" value="ECO:0007669"/>
    <property type="project" value="InterPro"/>
</dbReference>
<evidence type="ECO:0000256" key="4">
    <source>
        <dbReference type="ARBA" id="ARBA00023136"/>
    </source>
</evidence>
<evidence type="ECO:0000256" key="1">
    <source>
        <dbReference type="ARBA" id="ARBA00004141"/>
    </source>
</evidence>
<dbReference type="Pfam" id="PF01061">
    <property type="entry name" value="ABC2_membrane"/>
    <property type="match status" value="1"/>
</dbReference>
<dbReference type="PANTHER" id="PTHR43229">
    <property type="entry name" value="NODULATION PROTEIN J"/>
    <property type="match status" value="1"/>
</dbReference>
<keyword evidence="5" id="KW-1003">Cell membrane</keyword>
<feature type="domain" description="ABC transmembrane type-2" evidence="6">
    <location>
        <begin position="7"/>
        <end position="236"/>
    </location>
</feature>
<proteinExistence type="inferred from homology"/>
<dbReference type="RefSeq" id="WP_070370702.1">
    <property type="nucleotide sequence ID" value="NZ_CP097897.1"/>
</dbReference>
<keyword evidence="4 5" id="KW-0472">Membrane</keyword>
<comment type="caution">
    <text evidence="7">The sequence shown here is derived from an EMBL/GenBank/DDBJ whole genome shotgun (WGS) entry which is preliminary data.</text>
</comment>
<feature type="transmembrane region" description="Helical" evidence="5">
    <location>
        <begin position="124"/>
        <end position="146"/>
    </location>
</feature>
<evidence type="ECO:0000259" key="6">
    <source>
        <dbReference type="PROSITE" id="PS51012"/>
    </source>
</evidence>
<keyword evidence="3 5" id="KW-1133">Transmembrane helix</keyword>
<evidence type="ECO:0000313" key="8">
    <source>
        <dbReference type="Proteomes" id="UP000176244"/>
    </source>
</evidence>
<evidence type="ECO:0000313" key="7">
    <source>
        <dbReference type="EMBL" id="OFV70784.1"/>
    </source>
</evidence>
<dbReference type="InterPro" id="IPR000412">
    <property type="entry name" value="ABC_2_transport"/>
</dbReference>
<evidence type="ECO:0000256" key="3">
    <source>
        <dbReference type="ARBA" id="ARBA00022989"/>
    </source>
</evidence>
<reference evidence="7 8" key="1">
    <citation type="submission" date="2015-09" db="EMBL/GenBank/DDBJ databases">
        <title>Genome sequence of Acetobacterium wieringae DSM 1911.</title>
        <authorList>
            <person name="Poehlein A."/>
            <person name="Bengelsdorf F.R."/>
            <person name="Schiel-Bengelsdorf B."/>
            <person name="Duerre P."/>
            <person name="Daniel R."/>
        </authorList>
    </citation>
    <scope>NUCLEOTIDE SEQUENCE [LARGE SCALE GENOMIC DNA]</scope>
    <source>
        <strain evidence="7 8">DSM 1911</strain>
    </source>
</reference>
<feature type="transmembrane region" description="Helical" evidence="5">
    <location>
        <begin position="167"/>
        <end position="188"/>
    </location>
</feature>
<comment type="subcellular location">
    <subcellularLocation>
        <location evidence="5">Cell membrane</location>
        <topology evidence="5">Multi-pass membrane protein</topology>
    </subcellularLocation>
    <subcellularLocation>
        <location evidence="1">Membrane</location>
        <topology evidence="1">Multi-pass membrane protein</topology>
    </subcellularLocation>
</comment>
<dbReference type="GO" id="GO:0140359">
    <property type="term" value="F:ABC-type transporter activity"/>
    <property type="evidence" value="ECO:0007669"/>
    <property type="project" value="InterPro"/>
</dbReference>
<feature type="transmembrane region" description="Helical" evidence="5">
    <location>
        <begin position="208"/>
        <end position="233"/>
    </location>
</feature>
<dbReference type="InterPro" id="IPR047817">
    <property type="entry name" value="ABC2_TM_bact-type"/>
</dbReference>
<dbReference type="AlphaFoldDB" id="A0A1F2PIL9"/>
<dbReference type="EMBL" id="LKEU01000027">
    <property type="protein sequence ID" value="OFV70784.1"/>
    <property type="molecule type" value="Genomic_DNA"/>
</dbReference>
<keyword evidence="2 5" id="KW-0812">Transmembrane</keyword>
<dbReference type="InterPro" id="IPR013525">
    <property type="entry name" value="ABC2_TM"/>
</dbReference>
<dbReference type="PANTHER" id="PTHR43229:SF2">
    <property type="entry name" value="NODULATION PROTEIN J"/>
    <property type="match status" value="1"/>
</dbReference>
<dbReference type="Proteomes" id="UP000176244">
    <property type="component" value="Unassembled WGS sequence"/>
</dbReference>
<dbReference type="OrthoDB" id="9774758at2"/>
<accession>A0A1F2PIL9</accession>
<comment type="similarity">
    <text evidence="5">Belongs to the ABC-2 integral membrane protein family.</text>
</comment>
<evidence type="ECO:0000256" key="2">
    <source>
        <dbReference type="ARBA" id="ARBA00022692"/>
    </source>
</evidence>
<dbReference type="PIRSF" id="PIRSF006648">
    <property type="entry name" value="DrrB"/>
    <property type="match status" value="1"/>
</dbReference>
<protein>
    <recommendedName>
        <fullName evidence="5">Transport permease protein</fullName>
    </recommendedName>
</protein>